<dbReference type="AlphaFoldDB" id="A0A0V1MF30"/>
<feature type="compositionally biased region" description="Polar residues" evidence="1">
    <location>
        <begin position="57"/>
        <end position="71"/>
    </location>
</feature>
<comment type="caution">
    <text evidence="2">The sequence shown here is derived from an EMBL/GenBank/DDBJ whole genome shotgun (WGS) entry which is preliminary data.</text>
</comment>
<gene>
    <name evidence="2" type="ORF">T10_12770</name>
</gene>
<evidence type="ECO:0000313" key="3">
    <source>
        <dbReference type="Proteomes" id="UP000054843"/>
    </source>
</evidence>
<protein>
    <recommendedName>
        <fullName evidence="4">PiggyBac transposable element-derived protein 4 C-terminal zinc-ribbon domain-containing protein</fullName>
    </recommendedName>
</protein>
<dbReference type="Proteomes" id="UP000054843">
    <property type="component" value="Unassembled WGS sequence"/>
</dbReference>
<evidence type="ECO:0000313" key="2">
    <source>
        <dbReference type="EMBL" id="KRZ70436.1"/>
    </source>
</evidence>
<accession>A0A0V1MF30</accession>
<organism evidence="2 3">
    <name type="scientific">Trichinella papuae</name>
    <dbReference type="NCBI Taxonomy" id="268474"/>
    <lineage>
        <taxon>Eukaryota</taxon>
        <taxon>Metazoa</taxon>
        <taxon>Ecdysozoa</taxon>
        <taxon>Nematoda</taxon>
        <taxon>Enoplea</taxon>
        <taxon>Dorylaimia</taxon>
        <taxon>Trichinellida</taxon>
        <taxon>Trichinellidae</taxon>
        <taxon>Trichinella</taxon>
    </lineage>
</organism>
<evidence type="ECO:0008006" key="4">
    <source>
        <dbReference type="Google" id="ProtNLM"/>
    </source>
</evidence>
<sequence>MDMLDMTIINSYVLYKTQFLAYHAGKNQKRKLFIKDLGLQMVKLWIERRMSHGMTEEGTSSRAETTPTNSVPKRGGSKDRKTLYRCATCNRFICQVHTVKVETRFCTECPVTHEE</sequence>
<dbReference type="EMBL" id="JYDO01000114">
    <property type="protein sequence ID" value="KRZ70436.1"/>
    <property type="molecule type" value="Genomic_DNA"/>
</dbReference>
<evidence type="ECO:0000256" key="1">
    <source>
        <dbReference type="SAM" id="MobiDB-lite"/>
    </source>
</evidence>
<reference evidence="2 3" key="1">
    <citation type="submission" date="2015-01" db="EMBL/GenBank/DDBJ databases">
        <title>Evolution of Trichinella species and genotypes.</title>
        <authorList>
            <person name="Korhonen P.K."/>
            <person name="Edoardo P."/>
            <person name="Giuseppe L.R."/>
            <person name="Gasser R.B."/>
        </authorList>
    </citation>
    <scope>NUCLEOTIDE SEQUENCE [LARGE SCALE GENOMIC DNA]</scope>
    <source>
        <strain evidence="2">ISS1980</strain>
    </source>
</reference>
<name>A0A0V1MF30_9BILA</name>
<keyword evidence="3" id="KW-1185">Reference proteome</keyword>
<proteinExistence type="predicted"/>
<feature type="region of interest" description="Disordered" evidence="1">
    <location>
        <begin position="53"/>
        <end position="78"/>
    </location>
</feature>